<organism evidence="1">
    <name type="scientific">marine sediment metagenome</name>
    <dbReference type="NCBI Taxonomy" id="412755"/>
    <lineage>
        <taxon>unclassified sequences</taxon>
        <taxon>metagenomes</taxon>
        <taxon>ecological metagenomes</taxon>
    </lineage>
</organism>
<accession>X1Q6C0</accession>
<feature type="non-terminal residue" evidence="1">
    <location>
        <position position="1"/>
    </location>
</feature>
<evidence type="ECO:0000313" key="1">
    <source>
        <dbReference type="EMBL" id="GAI63778.1"/>
    </source>
</evidence>
<sequence length="41" mass="4811">IMKDIEEYYNNDRGVLGGASIKALYKKLREEGEEQLEEDTY</sequence>
<proteinExistence type="predicted"/>
<dbReference type="EMBL" id="BARW01004501">
    <property type="protein sequence ID" value="GAI63778.1"/>
    <property type="molecule type" value="Genomic_DNA"/>
</dbReference>
<name>X1Q6C0_9ZZZZ</name>
<gene>
    <name evidence="1" type="ORF">S12H4_10500</name>
</gene>
<protein>
    <submittedName>
        <fullName evidence="1">Uncharacterized protein</fullName>
    </submittedName>
</protein>
<dbReference type="AlphaFoldDB" id="X1Q6C0"/>
<reference evidence="1" key="1">
    <citation type="journal article" date="2014" name="Front. Microbiol.">
        <title>High frequency of phylogenetically diverse reductive dehalogenase-homologous genes in deep subseafloor sedimentary metagenomes.</title>
        <authorList>
            <person name="Kawai M."/>
            <person name="Futagami T."/>
            <person name="Toyoda A."/>
            <person name="Takaki Y."/>
            <person name="Nishi S."/>
            <person name="Hori S."/>
            <person name="Arai W."/>
            <person name="Tsubouchi T."/>
            <person name="Morono Y."/>
            <person name="Uchiyama I."/>
            <person name="Ito T."/>
            <person name="Fujiyama A."/>
            <person name="Inagaki F."/>
            <person name="Takami H."/>
        </authorList>
    </citation>
    <scope>NUCLEOTIDE SEQUENCE</scope>
    <source>
        <strain evidence="1">Expedition CK06-06</strain>
    </source>
</reference>
<comment type="caution">
    <text evidence="1">The sequence shown here is derived from an EMBL/GenBank/DDBJ whole genome shotgun (WGS) entry which is preliminary data.</text>
</comment>